<protein>
    <submittedName>
        <fullName evidence="2">Rev protein</fullName>
    </submittedName>
</protein>
<accession>A0A183S803</accession>
<reference evidence="2" key="1">
    <citation type="submission" date="2016-06" db="UniProtKB">
        <authorList>
            <consortium name="WormBaseParasite"/>
        </authorList>
    </citation>
    <scope>IDENTIFICATION</scope>
</reference>
<name>A0A183S803_SCHSO</name>
<evidence type="ECO:0000313" key="2">
    <source>
        <dbReference type="WBParaSite" id="SSLN_0000036801-mRNA-1"/>
    </source>
</evidence>
<proteinExistence type="predicted"/>
<dbReference type="WBParaSite" id="SSLN_0000036801-mRNA-1">
    <property type="protein sequence ID" value="SSLN_0000036801-mRNA-1"/>
    <property type="gene ID" value="SSLN_0000036801"/>
</dbReference>
<feature type="region of interest" description="Disordered" evidence="1">
    <location>
        <begin position="1"/>
        <end position="23"/>
    </location>
</feature>
<dbReference type="AlphaFoldDB" id="A0A183S803"/>
<evidence type="ECO:0000256" key="1">
    <source>
        <dbReference type="SAM" id="MobiDB-lite"/>
    </source>
</evidence>
<sequence>LLWRRKRRRRRRRRRRKGKKGKHWLTDGWNSNKIIRLSGEDGLKEWERRDV</sequence>
<organism evidence="2">
    <name type="scientific">Schistocephalus solidus</name>
    <name type="common">Tapeworm</name>
    <dbReference type="NCBI Taxonomy" id="70667"/>
    <lineage>
        <taxon>Eukaryota</taxon>
        <taxon>Metazoa</taxon>
        <taxon>Spiralia</taxon>
        <taxon>Lophotrochozoa</taxon>
        <taxon>Platyhelminthes</taxon>
        <taxon>Cestoda</taxon>
        <taxon>Eucestoda</taxon>
        <taxon>Diphyllobothriidea</taxon>
        <taxon>Diphyllobothriidae</taxon>
        <taxon>Schistocephalus</taxon>
    </lineage>
</organism>